<keyword evidence="5 6" id="KW-0472">Membrane</keyword>
<evidence type="ECO:0000256" key="4">
    <source>
        <dbReference type="ARBA" id="ARBA00022989"/>
    </source>
</evidence>
<feature type="transmembrane region" description="Helical" evidence="6">
    <location>
        <begin position="211"/>
        <end position="227"/>
    </location>
</feature>
<dbReference type="GO" id="GO:0006885">
    <property type="term" value="P:regulation of pH"/>
    <property type="evidence" value="ECO:0007669"/>
    <property type="project" value="UniProtKB-UniRule"/>
</dbReference>
<keyword evidence="4 6" id="KW-1133">Transmembrane helix</keyword>
<dbReference type="PANTHER" id="PTHR30341:SF0">
    <property type="entry name" value="NA(+)_H(+) ANTIPORTER NHAA"/>
    <property type="match status" value="1"/>
</dbReference>
<feature type="transmembrane region" description="Helical" evidence="6">
    <location>
        <begin position="133"/>
        <end position="152"/>
    </location>
</feature>
<evidence type="ECO:0000256" key="5">
    <source>
        <dbReference type="ARBA" id="ARBA00023136"/>
    </source>
</evidence>
<organism evidence="7 8">
    <name type="scientific">Microvirga thermotolerans</name>
    <dbReference type="NCBI Taxonomy" id="2651334"/>
    <lineage>
        <taxon>Bacteria</taxon>
        <taxon>Pseudomonadati</taxon>
        <taxon>Pseudomonadota</taxon>
        <taxon>Alphaproteobacteria</taxon>
        <taxon>Hyphomicrobiales</taxon>
        <taxon>Methylobacteriaceae</taxon>
        <taxon>Microvirga</taxon>
    </lineage>
</organism>
<keyword evidence="6" id="KW-0406">Ion transport</keyword>
<evidence type="ECO:0000313" key="7">
    <source>
        <dbReference type="EMBL" id="QFU17808.1"/>
    </source>
</evidence>
<keyword evidence="6" id="KW-0915">Sodium</keyword>
<comment type="similarity">
    <text evidence="6">Belongs to the NhaA Na(+)/H(+) (TC 2.A.33) antiporter family.</text>
</comment>
<keyword evidence="6" id="KW-0739">Sodium transport</keyword>
<keyword evidence="3 6" id="KW-0812">Transmembrane</keyword>
<evidence type="ECO:0000256" key="3">
    <source>
        <dbReference type="ARBA" id="ARBA00022692"/>
    </source>
</evidence>
<proteinExistence type="inferred from homology"/>
<name>A0A5P9K188_9HYPH</name>
<dbReference type="NCBIfam" id="NF007111">
    <property type="entry name" value="PRK09560.1"/>
    <property type="match status" value="1"/>
</dbReference>
<keyword evidence="8" id="KW-1185">Reference proteome</keyword>
<feature type="transmembrane region" description="Helical" evidence="6">
    <location>
        <begin position="62"/>
        <end position="82"/>
    </location>
</feature>
<dbReference type="NCBIfam" id="TIGR00773">
    <property type="entry name" value="NhaA"/>
    <property type="match status" value="1"/>
</dbReference>
<keyword evidence="2 6" id="KW-1003">Cell membrane</keyword>
<dbReference type="HAMAP" id="MF_01844">
    <property type="entry name" value="NhaA"/>
    <property type="match status" value="1"/>
</dbReference>
<dbReference type="EMBL" id="CP045423">
    <property type="protein sequence ID" value="QFU17808.1"/>
    <property type="molecule type" value="Genomic_DNA"/>
</dbReference>
<evidence type="ECO:0000256" key="1">
    <source>
        <dbReference type="ARBA" id="ARBA00004429"/>
    </source>
</evidence>
<dbReference type="InterPro" id="IPR004670">
    <property type="entry name" value="NhaA"/>
</dbReference>
<reference evidence="7 8" key="1">
    <citation type="submission" date="2019-10" db="EMBL/GenBank/DDBJ databases">
        <title>Isolation, Identification of Microvirga thermotolerans HR1, a novel thermophilic bacterium and Comparative Genomics of the genus Microvirga.</title>
        <authorList>
            <person name="Li J."/>
            <person name="Zhang W."/>
            <person name="Lin M."/>
            <person name="Wang J."/>
        </authorList>
    </citation>
    <scope>NUCLEOTIDE SEQUENCE [LARGE SCALE GENOMIC DNA]</scope>
    <source>
        <strain evidence="7 8">HR1</strain>
    </source>
</reference>
<comment type="function">
    <text evidence="6">Na(+)/H(+) antiporter that extrudes sodium in exchange for external protons.</text>
</comment>
<feature type="transmembrane region" description="Helical" evidence="6">
    <location>
        <begin position="303"/>
        <end position="328"/>
    </location>
</feature>
<protein>
    <recommendedName>
        <fullName evidence="6">Na(+)/H(+) antiporter NhaA</fullName>
    </recommendedName>
    <alternativeName>
        <fullName evidence="6">Sodium/proton antiporter NhaA</fullName>
    </alternativeName>
</protein>
<dbReference type="GO" id="GO:0005886">
    <property type="term" value="C:plasma membrane"/>
    <property type="evidence" value="ECO:0007669"/>
    <property type="project" value="UniProtKB-SubCell"/>
</dbReference>
<sequence>MNERRNGGGTARSGRRVSLMRRFFDSEASGGMLLMGVTVAALAIANSPLADAYFAVLKTYLLGLSVLHWINDGLMAVFFLLVGLEIKREFLDGQLSTWPRRMLPGIAAFGGMAVPALVYTAVTWQDPGLRAGWAIPAATDIAFALGVLTLLGPRVPASLKIFLTALAILDDLGAIAIIAVFYTGDLALPMLGLAALCLVALVAFNRSGTTSLLPYLAVGALLWFFVLKSGVHATLAGVALAMTVPLQPEPKKTRAEDSPLHRLEHALQPWVAYGIIPVFGLANAGLSFAGLSPASLVAPLPLGVALGLFVGKQVGVYGFAWAAVRLGLADMPAGASRLQCYGVALLCGIGFTMSLFIDALAFPAHPDLVDSAKIGVLAGSFLSALAGFLVLRFAPRERSSAAPQRRAATSM</sequence>
<dbReference type="Proteomes" id="UP000325614">
    <property type="component" value="Chromosome"/>
</dbReference>
<dbReference type="Pfam" id="PF06965">
    <property type="entry name" value="Na_H_antiport_1"/>
    <property type="match status" value="1"/>
</dbReference>
<feature type="transmembrane region" description="Helical" evidence="6">
    <location>
        <begin position="102"/>
        <end position="121"/>
    </location>
</feature>
<feature type="transmembrane region" description="Helical" evidence="6">
    <location>
        <begin position="159"/>
        <end position="180"/>
    </location>
</feature>
<keyword evidence="6" id="KW-0050">Antiport</keyword>
<accession>A0A5P9K188</accession>
<dbReference type="NCBIfam" id="NF007112">
    <property type="entry name" value="PRK09561.1"/>
    <property type="match status" value="1"/>
</dbReference>
<dbReference type="PANTHER" id="PTHR30341">
    <property type="entry name" value="SODIUM ION/PROTON ANTIPORTER NHAA-RELATED"/>
    <property type="match status" value="1"/>
</dbReference>
<dbReference type="InterPro" id="IPR023171">
    <property type="entry name" value="Na/H_antiporter_dom_sf"/>
</dbReference>
<dbReference type="AlphaFoldDB" id="A0A5P9K188"/>
<evidence type="ECO:0000256" key="6">
    <source>
        <dbReference type="HAMAP-Rule" id="MF_01844"/>
    </source>
</evidence>
<evidence type="ECO:0000313" key="8">
    <source>
        <dbReference type="Proteomes" id="UP000325614"/>
    </source>
</evidence>
<dbReference type="RefSeq" id="WP_152587439.1">
    <property type="nucleotide sequence ID" value="NZ_CP045423.1"/>
</dbReference>
<feature type="transmembrane region" description="Helical" evidence="6">
    <location>
        <begin position="186"/>
        <end position="204"/>
    </location>
</feature>
<feature type="transmembrane region" description="Helical" evidence="6">
    <location>
        <begin position="340"/>
        <end position="362"/>
    </location>
</feature>
<dbReference type="KEGG" id="mico:GDR74_17165"/>
<dbReference type="GO" id="GO:0015385">
    <property type="term" value="F:sodium:proton antiporter activity"/>
    <property type="evidence" value="ECO:0007669"/>
    <property type="project" value="UniProtKB-UniRule"/>
</dbReference>
<evidence type="ECO:0000256" key="2">
    <source>
        <dbReference type="ARBA" id="ARBA00022475"/>
    </source>
</evidence>
<gene>
    <name evidence="6 7" type="primary">nhaA</name>
    <name evidence="7" type="ORF">GDR74_17165</name>
</gene>
<comment type="catalytic activity">
    <reaction evidence="6">
        <text>Na(+)(in) + 2 H(+)(out) = Na(+)(out) + 2 H(+)(in)</text>
        <dbReference type="Rhea" id="RHEA:29251"/>
        <dbReference type="ChEBI" id="CHEBI:15378"/>
        <dbReference type="ChEBI" id="CHEBI:29101"/>
    </reaction>
</comment>
<feature type="transmembrane region" description="Helical" evidence="6">
    <location>
        <begin position="374"/>
        <end position="394"/>
    </location>
</feature>
<keyword evidence="6" id="KW-0813">Transport</keyword>
<comment type="subcellular location">
    <subcellularLocation>
        <location evidence="1">Cell inner membrane</location>
        <topology evidence="1">Multi-pass membrane protein</topology>
    </subcellularLocation>
    <subcellularLocation>
        <location evidence="6">Cell membrane</location>
        <topology evidence="6">Multi-pass membrane protein</topology>
    </subcellularLocation>
</comment>
<dbReference type="Gene3D" id="1.20.1530.10">
    <property type="entry name" value="Na+/H+ antiporter like domain"/>
    <property type="match status" value="1"/>
</dbReference>